<accession>A0A0N4WWU1</accession>
<dbReference type="OrthoDB" id="5864015at2759"/>
<protein>
    <submittedName>
        <fullName evidence="4">SKA2 domain-containing protein</fullName>
    </submittedName>
</protein>
<evidence type="ECO:0000313" key="2">
    <source>
        <dbReference type="EMBL" id="VDO59206.1"/>
    </source>
</evidence>
<dbReference type="OMA" id="KFNENIW"/>
<organism evidence="4">
    <name type="scientific">Haemonchus placei</name>
    <name type="common">Barber's pole worm</name>
    <dbReference type="NCBI Taxonomy" id="6290"/>
    <lineage>
        <taxon>Eukaryota</taxon>
        <taxon>Metazoa</taxon>
        <taxon>Ecdysozoa</taxon>
        <taxon>Nematoda</taxon>
        <taxon>Chromadorea</taxon>
        <taxon>Rhabditida</taxon>
        <taxon>Rhabditina</taxon>
        <taxon>Rhabditomorpha</taxon>
        <taxon>Strongyloidea</taxon>
        <taxon>Trichostrongylidae</taxon>
        <taxon>Haemonchus</taxon>
    </lineage>
</organism>
<evidence type="ECO:0000313" key="4">
    <source>
        <dbReference type="WBParaSite" id="HPLM_0001623901-mRNA-1"/>
    </source>
</evidence>
<dbReference type="STRING" id="6290.A0A0N4WWU1"/>
<reference evidence="2 3" key="2">
    <citation type="submission" date="2018-11" db="EMBL/GenBank/DDBJ databases">
        <authorList>
            <consortium name="Pathogen Informatics"/>
        </authorList>
    </citation>
    <scope>NUCLEOTIDE SEQUENCE [LARGE SCALE GENOMIC DNA]</scope>
    <source>
        <strain evidence="2 3">MHpl1</strain>
    </source>
</reference>
<feature type="compositionally biased region" description="Polar residues" evidence="1">
    <location>
        <begin position="97"/>
        <end position="113"/>
    </location>
</feature>
<dbReference type="PANTHER" id="PTHR22954:SF3">
    <property type="entry name" value="PROTEIN CBG08539"/>
    <property type="match status" value="1"/>
</dbReference>
<dbReference type="AlphaFoldDB" id="A0A0N4WWU1"/>
<dbReference type="WBParaSite" id="HPLM_0001623901-mRNA-1">
    <property type="protein sequence ID" value="HPLM_0001623901-mRNA-1"/>
    <property type="gene ID" value="HPLM_0001623901"/>
</dbReference>
<keyword evidence="3" id="KW-1185">Reference proteome</keyword>
<evidence type="ECO:0000256" key="1">
    <source>
        <dbReference type="SAM" id="MobiDB-lite"/>
    </source>
</evidence>
<sequence length="247" mass="28359">MKLESLRAEFHDEAQNAYLERLRQLEEAMGDIDVLVGQLEPTLSRFLPLRDSSVTGAEPDDNETYSIRTEDGIAAAVEYIMLLQARIRAIKSCDGMGQSQVTAPQPPRGTQAQLRRPQSVELPTLPIPKFNENIWDWDKSRELYNANMHLQDLPEPYKFNYLLDALQGEARESIRKFQVTKANYSQAITFLHNRYGSGKELVQKLIKKLEMSHLRSQAMKEQRSLSEQIKVIIQQLRQKGEQMTING</sequence>
<dbReference type="Pfam" id="PF03564">
    <property type="entry name" value="DUF1759"/>
    <property type="match status" value="1"/>
</dbReference>
<evidence type="ECO:0000313" key="3">
    <source>
        <dbReference type="Proteomes" id="UP000268014"/>
    </source>
</evidence>
<dbReference type="Proteomes" id="UP000268014">
    <property type="component" value="Unassembled WGS sequence"/>
</dbReference>
<dbReference type="EMBL" id="UZAF01019327">
    <property type="protein sequence ID" value="VDO59206.1"/>
    <property type="molecule type" value="Genomic_DNA"/>
</dbReference>
<feature type="region of interest" description="Disordered" evidence="1">
    <location>
        <begin position="97"/>
        <end position="116"/>
    </location>
</feature>
<name>A0A0N4WWU1_HAEPC</name>
<gene>
    <name evidence="2" type="ORF">HPLM_LOCUS16231</name>
</gene>
<dbReference type="InterPro" id="IPR005312">
    <property type="entry name" value="DUF1759"/>
</dbReference>
<reference evidence="4" key="1">
    <citation type="submission" date="2017-02" db="UniProtKB">
        <authorList>
            <consortium name="WormBaseParasite"/>
        </authorList>
    </citation>
    <scope>IDENTIFICATION</scope>
</reference>
<proteinExistence type="predicted"/>
<dbReference type="PANTHER" id="PTHR22954">
    <property type="entry name" value="RETROVIRAL PROTEASE-RELATED"/>
    <property type="match status" value="1"/>
</dbReference>